<keyword evidence="7 11" id="KW-0479">Metal-binding</keyword>
<dbReference type="PANTHER" id="PTHR10642">
    <property type="entry name" value="RIBONUCLEASE H1"/>
    <property type="match status" value="1"/>
</dbReference>
<dbReference type="CDD" id="cd09278">
    <property type="entry name" value="RNase_HI_prokaryote_like"/>
    <property type="match status" value="1"/>
</dbReference>
<dbReference type="EMBL" id="BMKS01000005">
    <property type="protein sequence ID" value="GGG33843.1"/>
    <property type="molecule type" value="Genomic_DNA"/>
</dbReference>
<keyword evidence="10 11" id="KW-0460">Magnesium</keyword>
<keyword evidence="14" id="KW-1185">Reference proteome</keyword>
<comment type="cofactor">
    <cofactor evidence="11">
        <name>Mg(2+)</name>
        <dbReference type="ChEBI" id="CHEBI:18420"/>
    </cofactor>
    <text evidence="11">Binds 1 Mg(2+) ion per subunit. May bind a second metal ion at a regulatory site, or after substrate binding.</text>
</comment>
<comment type="subcellular location">
    <subcellularLocation>
        <location evidence="11">Cytoplasm</location>
    </subcellularLocation>
</comment>
<dbReference type="InterPro" id="IPR002156">
    <property type="entry name" value="RNaseH_domain"/>
</dbReference>
<evidence type="ECO:0000256" key="11">
    <source>
        <dbReference type="HAMAP-Rule" id="MF_00042"/>
    </source>
</evidence>
<organism evidence="13 14">
    <name type="scientific">Caldovatus sediminis</name>
    <dbReference type="NCBI Taxonomy" id="2041189"/>
    <lineage>
        <taxon>Bacteria</taxon>
        <taxon>Pseudomonadati</taxon>
        <taxon>Pseudomonadota</taxon>
        <taxon>Alphaproteobacteria</taxon>
        <taxon>Acetobacterales</taxon>
        <taxon>Roseomonadaceae</taxon>
        <taxon>Caldovatus</taxon>
    </lineage>
</organism>
<dbReference type="NCBIfam" id="NF001236">
    <property type="entry name" value="PRK00203.1"/>
    <property type="match status" value="1"/>
</dbReference>
<accession>A0A8J2ZBD9</accession>
<dbReference type="Proteomes" id="UP000597507">
    <property type="component" value="Unassembled WGS sequence"/>
</dbReference>
<evidence type="ECO:0000256" key="8">
    <source>
        <dbReference type="ARBA" id="ARBA00022759"/>
    </source>
</evidence>
<dbReference type="GO" id="GO:0004523">
    <property type="term" value="F:RNA-DNA hybrid ribonuclease activity"/>
    <property type="evidence" value="ECO:0007669"/>
    <property type="project" value="UniProtKB-UniRule"/>
</dbReference>
<dbReference type="InterPro" id="IPR012337">
    <property type="entry name" value="RNaseH-like_sf"/>
</dbReference>
<evidence type="ECO:0000256" key="1">
    <source>
        <dbReference type="ARBA" id="ARBA00000077"/>
    </source>
</evidence>
<evidence type="ECO:0000313" key="14">
    <source>
        <dbReference type="Proteomes" id="UP000597507"/>
    </source>
</evidence>
<evidence type="ECO:0000256" key="3">
    <source>
        <dbReference type="ARBA" id="ARBA00005300"/>
    </source>
</evidence>
<dbReference type="InterPro" id="IPR036397">
    <property type="entry name" value="RNaseH_sf"/>
</dbReference>
<dbReference type="GO" id="GO:0000287">
    <property type="term" value="F:magnesium ion binding"/>
    <property type="evidence" value="ECO:0007669"/>
    <property type="project" value="UniProtKB-UniRule"/>
</dbReference>
<feature type="binding site" evidence="11">
    <location>
        <position position="97"/>
    </location>
    <ligand>
        <name>Mg(2+)</name>
        <dbReference type="ChEBI" id="CHEBI:18420"/>
        <label>1</label>
    </ligand>
</feature>
<name>A0A8J2ZBD9_9PROT</name>
<dbReference type="GO" id="GO:0003676">
    <property type="term" value="F:nucleic acid binding"/>
    <property type="evidence" value="ECO:0007669"/>
    <property type="project" value="InterPro"/>
</dbReference>
<comment type="similarity">
    <text evidence="3 11">Belongs to the RNase H family.</text>
</comment>
<feature type="binding site" evidence="11">
    <location>
        <position position="161"/>
    </location>
    <ligand>
        <name>Mg(2+)</name>
        <dbReference type="ChEBI" id="CHEBI:18420"/>
        <label>2</label>
    </ligand>
</feature>
<dbReference type="PANTHER" id="PTHR10642:SF26">
    <property type="entry name" value="RIBONUCLEASE H1"/>
    <property type="match status" value="1"/>
</dbReference>
<keyword evidence="9 11" id="KW-0378">Hydrolase</keyword>
<comment type="subunit">
    <text evidence="4 11">Monomer.</text>
</comment>
<dbReference type="InterPro" id="IPR050092">
    <property type="entry name" value="RNase_H"/>
</dbReference>
<evidence type="ECO:0000256" key="2">
    <source>
        <dbReference type="ARBA" id="ARBA00004065"/>
    </source>
</evidence>
<gene>
    <name evidence="11" type="primary">rnhA</name>
    <name evidence="13" type="ORF">GCM10010964_22210</name>
</gene>
<protein>
    <recommendedName>
        <fullName evidence="5 11">Ribonuclease H</fullName>
        <shortName evidence="11">RNase H</shortName>
        <ecNumber evidence="5 11">3.1.26.4</ecNumber>
    </recommendedName>
</protein>
<dbReference type="RefSeq" id="WP_188900095.1">
    <property type="nucleotide sequence ID" value="NZ_BMKS01000005.1"/>
</dbReference>
<evidence type="ECO:0000256" key="4">
    <source>
        <dbReference type="ARBA" id="ARBA00011245"/>
    </source>
</evidence>
<dbReference type="Gene3D" id="3.30.420.10">
    <property type="entry name" value="Ribonuclease H-like superfamily/Ribonuclease H"/>
    <property type="match status" value="1"/>
</dbReference>
<keyword evidence="6 11" id="KW-0540">Nuclease</keyword>
<evidence type="ECO:0000256" key="5">
    <source>
        <dbReference type="ARBA" id="ARBA00012180"/>
    </source>
</evidence>
<dbReference type="GO" id="GO:0043137">
    <property type="term" value="P:DNA replication, removal of RNA primer"/>
    <property type="evidence" value="ECO:0007669"/>
    <property type="project" value="TreeGrafter"/>
</dbReference>
<dbReference type="GO" id="GO:0005737">
    <property type="term" value="C:cytoplasm"/>
    <property type="evidence" value="ECO:0007669"/>
    <property type="project" value="UniProtKB-SubCell"/>
</dbReference>
<feature type="binding site" evidence="11">
    <location>
        <position position="37"/>
    </location>
    <ligand>
        <name>Mg(2+)</name>
        <dbReference type="ChEBI" id="CHEBI:18420"/>
        <label>2</label>
    </ligand>
</feature>
<dbReference type="InterPro" id="IPR022892">
    <property type="entry name" value="RNaseHI"/>
</dbReference>
<dbReference type="FunFam" id="3.30.420.10:FF:000089">
    <property type="entry name" value="Ribonuclease H"/>
    <property type="match status" value="1"/>
</dbReference>
<feature type="binding site" evidence="11">
    <location>
        <position position="37"/>
    </location>
    <ligand>
        <name>Mg(2+)</name>
        <dbReference type="ChEBI" id="CHEBI:18420"/>
        <label>1</label>
    </ligand>
</feature>
<dbReference type="EC" id="3.1.26.4" evidence="5 11"/>
<dbReference type="PROSITE" id="PS50879">
    <property type="entry name" value="RNASE_H_1"/>
    <property type="match status" value="1"/>
</dbReference>
<evidence type="ECO:0000259" key="12">
    <source>
        <dbReference type="PROSITE" id="PS50879"/>
    </source>
</evidence>
<keyword evidence="11" id="KW-0963">Cytoplasm</keyword>
<comment type="function">
    <text evidence="2 11">Endonuclease that specifically degrades the RNA of RNA-DNA hybrids.</text>
</comment>
<evidence type="ECO:0000256" key="7">
    <source>
        <dbReference type="ARBA" id="ARBA00022723"/>
    </source>
</evidence>
<evidence type="ECO:0000256" key="10">
    <source>
        <dbReference type="ARBA" id="ARBA00022842"/>
    </source>
</evidence>
<comment type="caution">
    <text evidence="13">The sequence shown here is derived from an EMBL/GenBank/DDBJ whole genome shotgun (WGS) entry which is preliminary data.</text>
</comment>
<keyword evidence="8 11" id="KW-0255">Endonuclease</keyword>
<sequence length="182" mass="19577">MASDGAPAEAGGAGGAATPAERLLSAAPGRVVEVWTDGGCSPNPGPGGWAAILVYGTHHKELSGAEPHSTNNRMELTAAIAALEALKRPCRVVLHTDSEYLRNGITRWIKDWVRKGWRTAARQPVANQELWQRLLAAAEPHEIDWRWVRGHAGDPMNERVDRLAAAARESLSAGAGRRAGRR</sequence>
<proteinExistence type="inferred from homology"/>
<dbReference type="SUPFAM" id="SSF53098">
    <property type="entry name" value="Ribonuclease H-like"/>
    <property type="match status" value="1"/>
</dbReference>
<feature type="binding site" evidence="11">
    <location>
        <position position="75"/>
    </location>
    <ligand>
        <name>Mg(2+)</name>
        <dbReference type="ChEBI" id="CHEBI:18420"/>
        <label>1</label>
    </ligand>
</feature>
<evidence type="ECO:0000256" key="6">
    <source>
        <dbReference type="ARBA" id="ARBA00022722"/>
    </source>
</evidence>
<feature type="domain" description="RNase H type-1" evidence="12">
    <location>
        <begin position="28"/>
        <end position="169"/>
    </location>
</feature>
<dbReference type="HAMAP" id="MF_00042">
    <property type="entry name" value="RNase_H"/>
    <property type="match status" value="1"/>
</dbReference>
<comment type="catalytic activity">
    <reaction evidence="1 11">
        <text>Endonucleolytic cleavage to 5'-phosphomonoester.</text>
        <dbReference type="EC" id="3.1.26.4"/>
    </reaction>
</comment>
<dbReference type="AlphaFoldDB" id="A0A8J2ZBD9"/>
<evidence type="ECO:0000313" key="13">
    <source>
        <dbReference type="EMBL" id="GGG33843.1"/>
    </source>
</evidence>
<evidence type="ECO:0000256" key="9">
    <source>
        <dbReference type="ARBA" id="ARBA00022801"/>
    </source>
</evidence>
<dbReference type="Pfam" id="PF00075">
    <property type="entry name" value="RNase_H"/>
    <property type="match status" value="1"/>
</dbReference>
<reference evidence="13 14" key="1">
    <citation type="journal article" date="2014" name="Int. J. Syst. Evol. Microbiol.">
        <title>Complete genome sequence of Corynebacterium casei LMG S-19264T (=DSM 44701T), isolated from a smear-ripened cheese.</title>
        <authorList>
            <consortium name="US DOE Joint Genome Institute (JGI-PGF)"/>
            <person name="Walter F."/>
            <person name="Albersmeier A."/>
            <person name="Kalinowski J."/>
            <person name="Ruckert C."/>
        </authorList>
    </citation>
    <scope>NUCLEOTIDE SEQUENCE [LARGE SCALE GENOMIC DNA]</scope>
    <source>
        <strain evidence="13 14">CGMCC 1.16330</strain>
    </source>
</reference>